<gene>
    <name evidence="1" type="ORF">LTR37_004971</name>
</gene>
<comment type="caution">
    <text evidence="1">The sequence shown here is derived from an EMBL/GenBank/DDBJ whole genome shotgun (WGS) entry which is preliminary data.</text>
</comment>
<evidence type="ECO:0000313" key="2">
    <source>
        <dbReference type="Proteomes" id="UP001281147"/>
    </source>
</evidence>
<proteinExistence type="predicted"/>
<organism evidence="1 2">
    <name type="scientific">Vermiconidia calcicola</name>
    <dbReference type="NCBI Taxonomy" id="1690605"/>
    <lineage>
        <taxon>Eukaryota</taxon>
        <taxon>Fungi</taxon>
        <taxon>Dikarya</taxon>
        <taxon>Ascomycota</taxon>
        <taxon>Pezizomycotina</taxon>
        <taxon>Dothideomycetes</taxon>
        <taxon>Dothideomycetidae</taxon>
        <taxon>Mycosphaerellales</taxon>
        <taxon>Extremaceae</taxon>
        <taxon>Vermiconidia</taxon>
    </lineage>
</organism>
<accession>A0ACC3NKQ6</accession>
<reference evidence="1" key="1">
    <citation type="submission" date="2023-07" db="EMBL/GenBank/DDBJ databases">
        <title>Black Yeasts Isolated from many extreme environments.</title>
        <authorList>
            <person name="Coleine C."/>
            <person name="Stajich J.E."/>
            <person name="Selbmann L."/>
        </authorList>
    </citation>
    <scope>NUCLEOTIDE SEQUENCE</scope>
    <source>
        <strain evidence="1">CCFEE 5714</strain>
    </source>
</reference>
<dbReference type="Proteomes" id="UP001281147">
    <property type="component" value="Unassembled WGS sequence"/>
</dbReference>
<evidence type="ECO:0000313" key="1">
    <source>
        <dbReference type="EMBL" id="KAK3718752.1"/>
    </source>
</evidence>
<keyword evidence="2" id="KW-1185">Reference proteome</keyword>
<sequence>MSPGHRHAEITANDHGPLVNVAAWTLMCTSILFTSFRLISNTVLRGTFGKDDWIVVIATLLAAAQVVATSMMVSHGLGQHQSALSASQLDGYSKALLASSTLYIAVLAFSRLTLLFFLGRLISAPQRTFRLILRGTMIIVMLYMICEVLALSFACDLPRTWDGINGQCFNMTALWDFDAAFDILTSLVILGLPVIIIQPLQMRTSRKLQAVAAFAFQLPPCAFAIVRLVYLHRALDSNDQTWHAVDWQVWTQINMHFSVVAANMPCLKIFLEGFQSVLFRQEMSSQVEQTELRSYQRSKQHSKSRERDARWGELRSARSNKSIFRPDDGESSTAINGPRNTQQTPSLEMVPLSDHSGEGRIYKTTEWTVLESEIGSGSKR</sequence>
<name>A0ACC3NKQ6_9PEZI</name>
<dbReference type="EMBL" id="JAUTXU010000030">
    <property type="protein sequence ID" value="KAK3718752.1"/>
    <property type="molecule type" value="Genomic_DNA"/>
</dbReference>
<protein>
    <submittedName>
        <fullName evidence="1">Uncharacterized protein</fullName>
    </submittedName>
</protein>